<keyword evidence="8 10" id="KW-0460">Magnesium</keyword>
<dbReference type="GO" id="GO:0006002">
    <property type="term" value="P:fructose 6-phosphate metabolic process"/>
    <property type="evidence" value="ECO:0007669"/>
    <property type="project" value="InterPro"/>
</dbReference>
<feature type="domain" description="Phosphofructokinase" evidence="11">
    <location>
        <begin position="2"/>
        <end position="303"/>
    </location>
</feature>
<proteinExistence type="inferred from homology"/>
<dbReference type="KEGG" id="ccos:Pan44_22120"/>
<dbReference type="GO" id="GO:0003872">
    <property type="term" value="F:6-phosphofructokinase activity"/>
    <property type="evidence" value="ECO:0007669"/>
    <property type="project" value="UniProtKB-UniRule"/>
</dbReference>
<feature type="active site" description="Proton acceptor" evidence="10">
    <location>
        <position position="127"/>
    </location>
</feature>
<feature type="binding site" evidence="10">
    <location>
        <position position="102"/>
    </location>
    <ligand>
        <name>Mg(2+)</name>
        <dbReference type="ChEBI" id="CHEBI:18420"/>
        <note>catalytic</note>
    </ligand>
</feature>
<keyword evidence="5 10" id="KW-0808">Transferase</keyword>
<dbReference type="GO" id="GO:0042802">
    <property type="term" value="F:identical protein binding"/>
    <property type="evidence" value="ECO:0007669"/>
    <property type="project" value="TreeGrafter"/>
</dbReference>
<name>A0A517SDJ0_9PLAN</name>
<feature type="site" description="Important for catalytic activity; stabilizes the transition state when the phosphoryl donor is PPi" evidence="10">
    <location>
        <position position="124"/>
    </location>
</feature>
<keyword evidence="6 10" id="KW-0479">Metal-binding</keyword>
<dbReference type="OrthoDB" id="9802503at2"/>
<dbReference type="FunFam" id="3.40.50.460:FF:000002">
    <property type="entry name" value="ATP-dependent 6-phosphofructokinase"/>
    <property type="match status" value="1"/>
</dbReference>
<organism evidence="12 13">
    <name type="scientific">Caulifigura coniformis</name>
    <dbReference type="NCBI Taxonomy" id="2527983"/>
    <lineage>
        <taxon>Bacteria</taxon>
        <taxon>Pseudomonadati</taxon>
        <taxon>Planctomycetota</taxon>
        <taxon>Planctomycetia</taxon>
        <taxon>Planctomycetales</taxon>
        <taxon>Planctomycetaceae</taxon>
        <taxon>Caulifigura</taxon>
    </lineage>
</organism>
<feature type="binding site" evidence="10">
    <location>
        <position position="162"/>
    </location>
    <ligand>
        <name>substrate</name>
        <note>ligand shared between dimeric partners</note>
    </ligand>
</feature>
<dbReference type="Gene3D" id="3.40.50.450">
    <property type="match status" value="1"/>
</dbReference>
<comment type="pathway">
    <text evidence="3 10">Carbohydrate degradation; glycolysis; D-glyceraldehyde 3-phosphate and glycerone phosphate from D-glucose: step 3/4.</text>
</comment>
<feature type="binding site" evidence="10">
    <location>
        <position position="10"/>
    </location>
    <ligand>
        <name>diphosphate</name>
        <dbReference type="ChEBI" id="CHEBI:33019"/>
    </ligand>
</feature>
<comment type="similarity">
    <text evidence="10">Belongs to the phosphofructokinase type A (PFKA) family. Mixed-substrate PFK group III subfamily.</text>
</comment>
<gene>
    <name evidence="12" type="primary">pfp_1</name>
    <name evidence="10" type="synonym">pfp</name>
    <name evidence="12" type="ORF">Pan44_22120</name>
</gene>
<dbReference type="HAMAP" id="MF_01976">
    <property type="entry name" value="Phosphofructokinase_III"/>
    <property type="match status" value="1"/>
</dbReference>
<dbReference type="GO" id="GO:0046872">
    <property type="term" value="F:metal ion binding"/>
    <property type="evidence" value="ECO:0007669"/>
    <property type="project" value="UniProtKB-KW"/>
</dbReference>
<accession>A0A517SDJ0</accession>
<evidence type="ECO:0000256" key="7">
    <source>
        <dbReference type="ARBA" id="ARBA00022777"/>
    </source>
</evidence>
<dbReference type="Proteomes" id="UP000315700">
    <property type="component" value="Chromosome"/>
</dbReference>
<comment type="activity regulation">
    <text evidence="10">Non-allosteric.</text>
</comment>
<keyword evidence="4 10" id="KW-0963">Cytoplasm</keyword>
<reference evidence="12 13" key="1">
    <citation type="submission" date="2019-02" db="EMBL/GenBank/DDBJ databases">
        <title>Deep-cultivation of Planctomycetes and their phenomic and genomic characterization uncovers novel biology.</title>
        <authorList>
            <person name="Wiegand S."/>
            <person name="Jogler M."/>
            <person name="Boedeker C."/>
            <person name="Pinto D."/>
            <person name="Vollmers J."/>
            <person name="Rivas-Marin E."/>
            <person name="Kohn T."/>
            <person name="Peeters S.H."/>
            <person name="Heuer A."/>
            <person name="Rast P."/>
            <person name="Oberbeckmann S."/>
            <person name="Bunk B."/>
            <person name="Jeske O."/>
            <person name="Meyerdierks A."/>
            <person name="Storesund J.E."/>
            <person name="Kallscheuer N."/>
            <person name="Luecker S."/>
            <person name="Lage O.M."/>
            <person name="Pohl T."/>
            <person name="Merkel B.J."/>
            <person name="Hornburger P."/>
            <person name="Mueller R.-W."/>
            <person name="Bruemmer F."/>
            <person name="Labrenz M."/>
            <person name="Spormann A.M."/>
            <person name="Op den Camp H."/>
            <person name="Overmann J."/>
            <person name="Amann R."/>
            <person name="Jetten M.S.M."/>
            <person name="Mascher T."/>
            <person name="Medema M.H."/>
            <person name="Devos D.P."/>
            <person name="Kaster A.-K."/>
            <person name="Ovreas L."/>
            <person name="Rohde M."/>
            <person name="Galperin M.Y."/>
            <person name="Jogler C."/>
        </authorList>
    </citation>
    <scope>NUCLEOTIDE SEQUENCE [LARGE SCALE GENOMIC DNA]</scope>
    <source>
        <strain evidence="12 13">Pan44</strain>
    </source>
</reference>
<dbReference type="GO" id="GO:0030388">
    <property type="term" value="P:fructose 1,6-bisphosphate metabolic process"/>
    <property type="evidence" value="ECO:0007669"/>
    <property type="project" value="TreeGrafter"/>
</dbReference>
<dbReference type="GO" id="GO:0070095">
    <property type="term" value="F:fructose-6-phosphate binding"/>
    <property type="evidence" value="ECO:0007669"/>
    <property type="project" value="TreeGrafter"/>
</dbReference>
<dbReference type="UniPathway" id="UPA00109">
    <property type="reaction ID" value="UER00182"/>
</dbReference>
<keyword evidence="7 10" id="KW-0418">Kinase</keyword>
<feature type="binding site" description="in other chain" evidence="10">
    <location>
        <begin position="280"/>
        <end position="283"/>
    </location>
    <ligand>
        <name>substrate</name>
        <note>ligand shared between dimeric partners</note>
    </ligand>
</feature>
<dbReference type="PRINTS" id="PR00476">
    <property type="entry name" value="PHFRCTKINASE"/>
</dbReference>
<evidence type="ECO:0000256" key="8">
    <source>
        <dbReference type="ARBA" id="ARBA00022842"/>
    </source>
</evidence>
<dbReference type="RefSeq" id="WP_145030012.1">
    <property type="nucleotide sequence ID" value="NZ_CP036271.1"/>
</dbReference>
<sequence>MKVALLTGGGDCPALNAVIRAVVRTIENAGGETIGFLEGWRGAIEGNFTPLKACETDEILPKGGTILGSSRTNPYKDPALVEKILSNFKELGLDALVAIGGDDTLGVASKLYSDYKFNTIGVPKTIDNDLSSTDFTFGFDTCLNTVMDAVDKLRTTAESHRRVMVVECMGRHAGWITAFSGIANSADAFMVPERPTLLDDVCELLKRRREAGKKYGMVLVSEGATINYKDANGNVKTVDLSQTGKKDDFGHIQLGGIGKQVADLIKSKTGIETREVVLGHLQRGGSPSAYDRVLGTRLGIHAGRLALKKDFGKMVALRGLKIVAVPLAEAVGQMRTLPEEFLDEASEFLR</sequence>
<feature type="binding site" description="in other chain" evidence="10">
    <location>
        <begin position="125"/>
        <end position="127"/>
    </location>
    <ligand>
        <name>substrate</name>
        <note>ligand shared between dimeric partners</note>
    </ligand>
</feature>
<keyword evidence="13" id="KW-1185">Reference proteome</keyword>
<evidence type="ECO:0000256" key="3">
    <source>
        <dbReference type="ARBA" id="ARBA00004679"/>
    </source>
</evidence>
<evidence type="ECO:0000256" key="10">
    <source>
        <dbReference type="HAMAP-Rule" id="MF_01976"/>
    </source>
</evidence>
<evidence type="ECO:0000256" key="4">
    <source>
        <dbReference type="ARBA" id="ARBA00022490"/>
    </source>
</evidence>
<dbReference type="PANTHER" id="PTHR13697">
    <property type="entry name" value="PHOSPHOFRUCTOKINASE"/>
    <property type="match status" value="1"/>
</dbReference>
<protein>
    <recommendedName>
        <fullName evidence="10">Pyrophosphate--fructose 6-phosphate 1-phosphotransferase</fullName>
        <ecNumber evidence="10">2.7.1.90</ecNumber>
    </recommendedName>
    <alternativeName>
        <fullName evidence="10">6-phosphofructokinase, pyrophosphate dependent</fullName>
    </alternativeName>
    <alternativeName>
        <fullName evidence="10">PPi-dependent phosphofructokinase</fullName>
        <shortName evidence="10">PPi-PFK</shortName>
    </alternativeName>
    <alternativeName>
        <fullName evidence="10">Pyrophosphate-dependent 6-phosphofructose-1-kinase</fullName>
    </alternativeName>
</protein>
<dbReference type="EMBL" id="CP036271">
    <property type="protein sequence ID" value="QDT54185.1"/>
    <property type="molecule type" value="Genomic_DNA"/>
</dbReference>
<feature type="site" description="Important for catalytic activity and substrate specificity; stabilizes the transition state when the phosphoryl donor is PPi; prevents ATP from binding by mimicking the alpha-phosphate group of ATP" evidence="10">
    <location>
        <position position="103"/>
    </location>
</feature>
<evidence type="ECO:0000256" key="1">
    <source>
        <dbReference type="ARBA" id="ARBA00001946"/>
    </source>
</evidence>
<comment type="cofactor">
    <cofactor evidence="1 10">
        <name>Mg(2+)</name>
        <dbReference type="ChEBI" id="CHEBI:18420"/>
    </cofactor>
</comment>
<dbReference type="FunCoup" id="A0A517SDJ0">
    <property type="interactions" value="472"/>
</dbReference>
<dbReference type="InterPro" id="IPR022953">
    <property type="entry name" value="ATP_PFK"/>
</dbReference>
<dbReference type="Pfam" id="PF00365">
    <property type="entry name" value="PFK"/>
    <property type="match status" value="1"/>
</dbReference>
<dbReference type="InterPro" id="IPR012829">
    <property type="entry name" value="Phosphofructokinase_III"/>
</dbReference>
<dbReference type="GO" id="GO:0016208">
    <property type="term" value="F:AMP binding"/>
    <property type="evidence" value="ECO:0007669"/>
    <property type="project" value="TreeGrafter"/>
</dbReference>
<dbReference type="Gene3D" id="3.40.50.460">
    <property type="entry name" value="Phosphofructokinase domain"/>
    <property type="match status" value="1"/>
</dbReference>
<feature type="binding site" description="in other chain" evidence="10">
    <location>
        <begin position="169"/>
        <end position="171"/>
    </location>
    <ligand>
        <name>substrate</name>
        <note>ligand shared between dimeric partners</note>
    </ligand>
</feature>
<evidence type="ECO:0000256" key="6">
    <source>
        <dbReference type="ARBA" id="ARBA00022723"/>
    </source>
</evidence>
<evidence type="ECO:0000256" key="9">
    <source>
        <dbReference type="ARBA" id="ARBA00023152"/>
    </source>
</evidence>
<dbReference type="GO" id="GO:0005524">
    <property type="term" value="F:ATP binding"/>
    <property type="evidence" value="ECO:0007669"/>
    <property type="project" value="InterPro"/>
</dbReference>
<comment type="function">
    <text evidence="10">Catalyzes the phosphorylation of D-fructose 6-phosphate, the first committing step of glycolysis. Uses inorganic phosphate (PPi) as phosphoryl donor instead of ATP like common ATP-dependent phosphofructokinases (ATP-PFKs), which renders the reaction reversible, and can thus function both in glycolysis and gluconeogenesis. Consistently, PPi-PFK can replace the enzymes of both the forward (ATP-PFK) and reverse (fructose-bisphosphatase (FBPase)) reactions.</text>
</comment>
<evidence type="ECO:0000256" key="2">
    <source>
        <dbReference type="ARBA" id="ARBA00004496"/>
    </source>
</evidence>
<feature type="binding site" evidence="10">
    <location>
        <position position="274"/>
    </location>
    <ligand>
        <name>substrate</name>
        <note>ligand shared between dimeric partners</note>
    </ligand>
</feature>
<dbReference type="InterPro" id="IPR035966">
    <property type="entry name" value="PKF_sf"/>
</dbReference>
<dbReference type="PROSITE" id="PS00433">
    <property type="entry name" value="PHOSPHOFRUCTOKINASE"/>
    <property type="match status" value="1"/>
</dbReference>
<feature type="binding site" description="in other chain" evidence="10">
    <location>
        <position position="222"/>
    </location>
    <ligand>
        <name>substrate</name>
        <note>ligand shared between dimeric partners</note>
    </ligand>
</feature>
<evidence type="ECO:0000313" key="12">
    <source>
        <dbReference type="EMBL" id="QDT54185.1"/>
    </source>
</evidence>
<comment type="subcellular location">
    <subcellularLocation>
        <location evidence="2 10">Cytoplasm</location>
    </subcellularLocation>
</comment>
<dbReference type="GO" id="GO:0005945">
    <property type="term" value="C:6-phosphofructokinase complex"/>
    <property type="evidence" value="ECO:0007669"/>
    <property type="project" value="TreeGrafter"/>
</dbReference>
<comment type="catalytic activity">
    <reaction evidence="10">
        <text>beta-D-fructose 6-phosphate + diphosphate = beta-D-fructose 1,6-bisphosphate + phosphate + H(+)</text>
        <dbReference type="Rhea" id="RHEA:13613"/>
        <dbReference type="ChEBI" id="CHEBI:15378"/>
        <dbReference type="ChEBI" id="CHEBI:32966"/>
        <dbReference type="ChEBI" id="CHEBI:33019"/>
        <dbReference type="ChEBI" id="CHEBI:43474"/>
        <dbReference type="ChEBI" id="CHEBI:57634"/>
        <dbReference type="EC" id="2.7.1.90"/>
    </reaction>
</comment>
<dbReference type="AlphaFoldDB" id="A0A517SDJ0"/>
<comment type="caution">
    <text evidence="10">Lacks conserved residue(s) required for the propagation of feature annotation.</text>
</comment>
<dbReference type="GO" id="GO:0047334">
    <property type="term" value="F:diphosphate-fructose-6-phosphate 1-phosphotransferase activity"/>
    <property type="evidence" value="ECO:0007669"/>
    <property type="project" value="UniProtKB-EC"/>
</dbReference>
<dbReference type="PIRSF" id="PIRSF000532">
    <property type="entry name" value="ATP_PFK_prok"/>
    <property type="match status" value="1"/>
</dbReference>
<dbReference type="InterPro" id="IPR015912">
    <property type="entry name" value="Phosphofructokinase_CS"/>
</dbReference>
<evidence type="ECO:0000313" key="13">
    <source>
        <dbReference type="Proteomes" id="UP000315700"/>
    </source>
</evidence>
<dbReference type="SUPFAM" id="SSF53784">
    <property type="entry name" value="Phosphofructokinase"/>
    <property type="match status" value="1"/>
</dbReference>
<dbReference type="EC" id="2.7.1.90" evidence="10"/>
<dbReference type="GO" id="GO:0048029">
    <property type="term" value="F:monosaccharide binding"/>
    <property type="evidence" value="ECO:0007669"/>
    <property type="project" value="TreeGrafter"/>
</dbReference>
<dbReference type="GO" id="GO:0061621">
    <property type="term" value="P:canonical glycolysis"/>
    <property type="evidence" value="ECO:0007669"/>
    <property type="project" value="TreeGrafter"/>
</dbReference>
<dbReference type="NCBIfam" id="NF002872">
    <property type="entry name" value="PRK03202.1"/>
    <property type="match status" value="1"/>
</dbReference>
<keyword evidence="9 10" id="KW-0324">Glycolysis</keyword>
<dbReference type="InterPro" id="IPR012003">
    <property type="entry name" value="ATP_PFK_prok-type"/>
</dbReference>
<dbReference type="PANTHER" id="PTHR13697:SF52">
    <property type="entry name" value="ATP-DEPENDENT 6-PHOSPHOFRUCTOKINASE 3"/>
    <property type="match status" value="1"/>
</dbReference>
<dbReference type="InParanoid" id="A0A517SDJ0"/>
<evidence type="ECO:0000256" key="5">
    <source>
        <dbReference type="ARBA" id="ARBA00022679"/>
    </source>
</evidence>
<comment type="subunit">
    <text evidence="10">Homodimer or homotetramer.</text>
</comment>
<dbReference type="InterPro" id="IPR000023">
    <property type="entry name" value="Phosphofructokinase_dom"/>
</dbReference>
<evidence type="ECO:0000259" key="11">
    <source>
        <dbReference type="Pfam" id="PF00365"/>
    </source>
</evidence>